<keyword evidence="1" id="KW-0812">Transmembrane</keyword>
<accession>A0A0E9PP10</accession>
<dbReference type="AlphaFoldDB" id="A0A0E9PP10"/>
<reference evidence="2" key="2">
    <citation type="journal article" date="2015" name="Fish Shellfish Immunol.">
        <title>Early steps in the European eel (Anguilla anguilla)-Vibrio vulnificus interaction in the gills: Role of the RtxA13 toxin.</title>
        <authorList>
            <person name="Callol A."/>
            <person name="Pajuelo D."/>
            <person name="Ebbesson L."/>
            <person name="Teles M."/>
            <person name="MacKenzie S."/>
            <person name="Amaro C."/>
        </authorList>
    </citation>
    <scope>NUCLEOTIDE SEQUENCE</scope>
</reference>
<feature type="transmembrane region" description="Helical" evidence="1">
    <location>
        <begin position="12"/>
        <end position="36"/>
    </location>
</feature>
<name>A0A0E9PP10_ANGAN</name>
<keyword evidence="1" id="KW-0472">Membrane</keyword>
<dbReference type="EMBL" id="GBXM01102777">
    <property type="protein sequence ID" value="JAH05800.1"/>
    <property type="molecule type" value="Transcribed_RNA"/>
</dbReference>
<organism evidence="2">
    <name type="scientific">Anguilla anguilla</name>
    <name type="common">European freshwater eel</name>
    <name type="synonym">Muraena anguilla</name>
    <dbReference type="NCBI Taxonomy" id="7936"/>
    <lineage>
        <taxon>Eukaryota</taxon>
        <taxon>Metazoa</taxon>
        <taxon>Chordata</taxon>
        <taxon>Craniata</taxon>
        <taxon>Vertebrata</taxon>
        <taxon>Euteleostomi</taxon>
        <taxon>Actinopterygii</taxon>
        <taxon>Neopterygii</taxon>
        <taxon>Teleostei</taxon>
        <taxon>Anguilliformes</taxon>
        <taxon>Anguillidae</taxon>
        <taxon>Anguilla</taxon>
    </lineage>
</organism>
<proteinExistence type="predicted"/>
<keyword evidence="1" id="KW-1133">Transmembrane helix</keyword>
<reference evidence="2" key="1">
    <citation type="submission" date="2014-11" db="EMBL/GenBank/DDBJ databases">
        <authorList>
            <person name="Amaro Gonzalez C."/>
        </authorList>
    </citation>
    <scope>NUCLEOTIDE SEQUENCE</scope>
</reference>
<protein>
    <submittedName>
        <fullName evidence="2">Uncharacterized protein</fullName>
    </submittedName>
</protein>
<evidence type="ECO:0000313" key="2">
    <source>
        <dbReference type="EMBL" id="JAH05800.1"/>
    </source>
</evidence>
<evidence type="ECO:0000256" key="1">
    <source>
        <dbReference type="SAM" id="Phobius"/>
    </source>
</evidence>
<sequence>MFPHQTVPQAHALGIGHMVVYLVVAYSYSTAGSLIYA</sequence>